<dbReference type="EMBL" id="CP029159">
    <property type="protein sequence ID" value="QKM69397.1"/>
    <property type="molecule type" value="Genomic_DNA"/>
</dbReference>
<keyword evidence="2" id="KW-1185">Reference proteome</keyword>
<gene>
    <name evidence="1" type="ORF">STSU_021715</name>
</gene>
<dbReference type="Proteomes" id="UP000005940">
    <property type="component" value="Chromosome"/>
</dbReference>
<evidence type="ECO:0000313" key="2">
    <source>
        <dbReference type="Proteomes" id="UP000005940"/>
    </source>
</evidence>
<accession>A0A7G3UG04</accession>
<sequence>MATLRAMAGLEPPRCPTCPARPWLWKDTTTATPDRPDQWRWYCTTCRARREPGFTERMAFTYQPVPAVPAPARPGRAVPRG</sequence>
<protein>
    <submittedName>
        <fullName evidence="1">Uncharacterized protein</fullName>
    </submittedName>
</protein>
<evidence type="ECO:0000313" key="1">
    <source>
        <dbReference type="EMBL" id="QKM69397.1"/>
    </source>
</evidence>
<organism evidence="1 2">
    <name type="scientific">Streptomyces tsukubensis (strain DSM 42081 / NBRC 108919 / NRRL 18488 / 9993)</name>
    <dbReference type="NCBI Taxonomy" id="1114943"/>
    <lineage>
        <taxon>Bacteria</taxon>
        <taxon>Bacillati</taxon>
        <taxon>Actinomycetota</taxon>
        <taxon>Actinomycetes</taxon>
        <taxon>Kitasatosporales</taxon>
        <taxon>Streptomycetaceae</taxon>
        <taxon>Streptomyces</taxon>
    </lineage>
</organism>
<proteinExistence type="predicted"/>
<name>A0A7G3UG04_STRT9</name>
<dbReference type="AlphaFoldDB" id="A0A7G3UG04"/>
<reference evidence="1 2" key="1">
    <citation type="journal article" date="2012" name="J. Bacteriol.">
        <title>Draft genome of Streptomyces tsukubaensis NRRL 18488, the producer of the clinically important immunosuppressant tacrolimus (FK506).</title>
        <authorList>
            <person name="Barreiro C."/>
            <person name="Prieto C."/>
            <person name="Sola-Landa A."/>
            <person name="Solera E."/>
            <person name="Martinez-Castro M."/>
            <person name="Perez-Redondo R."/>
            <person name="Garcia-Estrada C."/>
            <person name="Aparicio J.F."/>
            <person name="Fernandez-Martinez L.T."/>
            <person name="Santos-Aberturas J."/>
            <person name="Salehi-Najafabadi Z."/>
            <person name="Rodriguez-Garcia A."/>
            <person name="Tauch A."/>
            <person name="Martin J.F."/>
        </authorList>
    </citation>
    <scope>NUCLEOTIDE SEQUENCE [LARGE SCALE GENOMIC DNA]</scope>
    <source>
        <strain evidence="2">DSM 42081 / NBRC 108919 / NRRL 18488 / 9993</strain>
    </source>
</reference>